<sequence length="100" mass="10900">MKRLLLLSLLLLLGVRGQNLAPCPNLCSCRGSQVDCSGRSLTSSSLPTRFPDGTTELRLHNNLLTSLPNNLLDSLTSLRKMLSAVFLSDTSVYFSAFVDL</sequence>
<dbReference type="SUPFAM" id="SSF52058">
    <property type="entry name" value="L domain-like"/>
    <property type="match status" value="1"/>
</dbReference>
<reference evidence="11" key="1">
    <citation type="submission" date="2019-06" db="EMBL/GenBank/DDBJ databases">
        <authorList>
            <consortium name="Wellcome Sanger Institute Data Sharing"/>
        </authorList>
    </citation>
    <scope>NUCLEOTIDE SEQUENCE [LARGE SCALE GENOMIC DNA]</scope>
</reference>
<dbReference type="Ensembl" id="ENSMMDT00005021387.1">
    <property type="protein sequence ID" value="ENSMMDP00005020903.1"/>
    <property type="gene ID" value="ENSMMDG00005010256.1"/>
</dbReference>
<keyword evidence="6" id="KW-1133">Transmembrane helix</keyword>
<keyword evidence="3" id="KW-0812">Transmembrane</keyword>
<evidence type="ECO:0000256" key="3">
    <source>
        <dbReference type="ARBA" id="ARBA00022692"/>
    </source>
</evidence>
<feature type="domain" description="LRRNT" evidence="10">
    <location>
        <begin position="22"/>
        <end position="56"/>
    </location>
</feature>
<organism evidence="11 12">
    <name type="scientific">Myripristis murdjan</name>
    <name type="common">pinecone soldierfish</name>
    <dbReference type="NCBI Taxonomy" id="586833"/>
    <lineage>
        <taxon>Eukaryota</taxon>
        <taxon>Metazoa</taxon>
        <taxon>Chordata</taxon>
        <taxon>Craniata</taxon>
        <taxon>Vertebrata</taxon>
        <taxon>Euteleostomi</taxon>
        <taxon>Actinopterygii</taxon>
        <taxon>Neopterygii</taxon>
        <taxon>Teleostei</taxon>
        <taxon>Neoteleostei</taxon>
        <taxon>Acanthomorphata</taxon>
        <taxon>Holocentriformes</taxon>
        <taxon>Holocentridae</taxon>
        <taxon>Myripristis</taxon>
    </lineage>
</organism>
<dbReference type="InterPro" id="IPR000372">
    <property type="entry name" value="LRRNT"/>
</dbReference>
<keyword evidence="2" id="KW-0433">Leucine-rich repeat</keyword>
<reference evidence="11" key="2">
    <citation type="submission" date="2025-08" db="UniProtKB">
        <authorList>
            <consortium name="Ensembl"/>
        </authorList>
    </citation>
    <scope>IDENTIFICATION</scope>
</reference>
<feature type="signal peptide" evidence="9">
    <location>
        <begin position="1"/>
        <end position="17"/>
    </location>
</feature>
<keyword evidence="8" id="KW-1015">Disulfide bond</keyword>
<keyword evidence="7" id="KW-0472">Membrane</keyword>
<protein>
    <recommendedName>
        <fullName evidence="10">LRRNT domain-containing protein</fullName>
    </recommendedName>
</protein>
<dbReference type="SMART" id="SM00013">
    <property type="entry name" value="LRRNT"/>
    <property type="match status" value="1"/>
</dbReference>
<evidence type="ECO:0000256" key="8">
    <source>
        <dbReference type="ARBA" id="ARBA00023157"/>
    </source>
</evidence>
<keyword evidence="5" id="KW-0130">Cell adhesion</keyword>
<dbReference type="GO" id="GO:0016020">
    <property type="term" value="C:membrane"/>
    <property type="evidence" value="ECO:0007669"/>
    <property type="project" value="UniProtKB-SubCell"/>
</dbReference>
<evidence type="ECO:0000313" key="11">
    <source>
        <dbReference type="Ensembl" id="ENSMMDP00005020903.1"/>
    </source>
</evidence>
<reference evidence="11" key="3">
    <citation type="submission" date="2025-09" db="UniProtKB">
        <authorList>
            <consortium name="Ensembl"/>
        </authorList>
    </citation>
    <scope>IDENTIFICATION</scope>
</reference>
<dbReference type="GeneTree" id="ENSGT00940000177458"/>
<accession>A0A667Y2W0</accession>
<proteinExistence type="predicted"/>
<dbReference type="PANTHER" id="PTHR22650:SF7">
    <property type="entry name" value="PLATELET GLYCOPROTEIN IB BETA CHAIN"/>
    <property type="match status" value="1"/>
</dbReference>
<evidence type="ECO:0000256" key="2">
    <source>
        <dbReference type="ARBA" id="ARBA00022614"/>
    </source>
</evidence>
<evidence type="ECO:0000313" key="12">
    <source>
        <dbReference type="Proteomes" id="UP000472263"/>
    </source>
</evidence>
<evidence type="ECO:0000256" key="5">
    <source>
        <dbReference type="ARBA" id="ARBA00022889"/>
    </source>
</evidence>
<dbReference type="InterPro" id="IPR052313">
    <property type="entry name" value="GPIb-IX-V_Complex"/>
</dbReference>
<name>A0A667Y2W0_9TELE</name>
<dbReference type="Proteomes" id="UP000472263">
    <property type="component" value="Chromosome 9"/>
</dbReference>
<evidence type="ECO:0000256" key="6">
    <source>
        <dbReference type="ARBA" id="ARBA00022989"/>
    </source>
</evidence>
<dbReference type="InParanoid" id="A0A667Y2W0"/>
<keyword evidence="12" id="KW-1185">Reference proteome</keyword>
<evidence type="ECO:0000256" key="7">
    <source>
        <dbReference type="ARBA" id="ARBA00023136"/>
    </source>
</evidence>
<dbReference type="AlphaFoldDB" id="A0A667Y2W0"/>
<evidence type="ECO:0000256" key="4">
    <source>
        <dbReference type="ARBA" id="ARBA00022729"/>
    </source>
</evidence>
<keyword evidence="4 9" id="KW-0732">Signal</keyword>
<dbReference type="InterPro" id="IPR032675">
    <property type="entry name" value="LRR_dom_sf"/>
</dbReference>
<evidence type="ECO:0000259" key="10">
    <source>
        <dbReference type="SMART" id="SM00013"/>
    </source>
</evidence>
<feature type="chain" id="PRO_5025534764" description="LRRNT domain-containing protein" evidence="9">
    <location>
        <begin position="18"/>
        <end position="100"/>
    </location>
</feature>
<dbReference type="Gene3D" id="3.80.10.10">
    <property type="entry name" value="Ribonuclease Inhibitor"/>
    <property type="match status" value="1"/>
</dbReference>
<comment type="subcellular location">
    <subcellularLocation>
        <location evidence="1">Membrane</location>
        <topology evidence="1">Single-pass type I membrane protein</topology>
    </subcellularLocation>
</comment>
<dbReference type="PANTHER" id="PTHR22650">
    <property type="entry name" value="GLYCOPROTEIN IB BETA"/>
    <property type="match status" value="1"/>
</dbReference>
<evidence type="ECO:0000256" key="1">
    <source>
        <dbReference type="ARBA" id="ARBA00004479"/>
    </source>
</evidence>
<evidence type="ECO:0000256" key="9">
    <source>
        <dbReference type="SAM" id="SignalP"/>
    </source>
</evidence>